<dbReference type="AlphaFoldDB" id="A0A2U1QFT8"/>
<feature type="compositionally biased region" description="Basic and acidic residues" evidence="1">
    <location>
        <begin position="27"/>
        <end position="37"/>
    </location>
</feature>
<name>A0A2U1QFT8_ARTAN</name>
<gene>
    <name evidence="2" type="ORF">CTI12_AA035380</name>
</gene>
<dbReference type="EMBL" id="PKPP01000155">
    <property type="protein sequence ID" value="PWA96871.1"/>
    <property type="molecule type" value="Genomic_DNA"/>
</dbReference>
<proteinExistence type="predicted"/>
<sequence>MEFLDFLTRPRLRVLWTLRPPATSGSKHLEGNFHREGFNPATGSPTATLLRLHPSRRPHRVIDILEKLVKSRQTLSKAMVARNGFSQVLASRGSPASSGVAFHPKHTTAIVGQPSRENLLISRIKEDLLNPPSPGTFPRLFGYLVLSFPSPPESERKARISLHFQIASFPFSAFCSMLAICAISHGLSELFVNGHSLSREPLSSGGNSHHSESTTARAS</sequence>
<keyword evidence="2" id="KW-0150">Chloroplast</keyword>
<evidence type="ECO:0000313" key="2">
    <source>
        <dbReference type="EMBL" id="PWA96871.1"/>
    </source>
</evidence>
<feature type="region of interest" description="Disordered" evidence="1">
    <location>
        <begin position="200"/>
        <end position="219"/>
    </location>
</feature>
<accession>A0A2U1QFT8</accession>
<comment type="caution">
    <text evidence="2">The sequence shown here is derived from an EMBL/GenBank/DDBJ whole genome shotgun (WGS) entry which is preliminary data.</text>
</comment>
<reference evidence="2 3" key="1">
    <citation type="journal article" date="2018" name="Mol. Plant">
        <title>The genome of Artemisia annua provides insight into the evolution of Asteraceae family and artemisinin biosynthesis.</title>
        <authorList>
            <person name="Shen Q."/>
            <person name="Zhang L."/>
            <person name="Liao Z."/>
            <person name="Wang S."/>
            <person name="Yan T."/>
            <person name="Shi P."/>
            <person name="Liu M."/>
            <person name="Fu X."/>
            <person name="Pan Q."/>
            <person name="Wang Y."/>
            <person name="Lv Z."/>
            <person name="Lu X."/>
            <person name="Zhang F."/>
            <person name="Jiang W."/>
            <person name="Ma Y."/>
            <person name="Chen M."/>
            <person name="Hao X."/>
            <person name="Li L."/>
            <person name="Tang Y."/>
            <person name="Lv G."/>
            <person name="Zhou Y."/>
            <person name="Sun X."/>
            <person name="Brodelius P.E."/>
            <person name="Rose J.K.C."/>
            <person name="Tang K."/>
        </authorList>
    </citation>
    <scope>NUCLEOTIDE SEQUENCE [LARGE SCALE GENOMIC DNA]</scope>
    <source>
        <strain evidence="3">cv. Huhao1</strain>
        <tissue evidence="2">Leaf</tissue>
    </source>
</reference>
<geneLocation type="chloroplast" evidence="2"/>
<feature type="region of interest" description="Disordered" evidence="1">
    <location>
        <begin position="27"/>
        <end position="47"/>
    </location>
</feature>
<evidence type="ECO:0000256" key="1">
    <source>
        <dbReference type="SAM" id="MobiDB-lite"/>
    </source>
</evidence>
<feature type="compositionally biased region" description="Polar residues" evidence="1">
    <location>
        <begin position="204"/>
        <end position="219"/>
    </location>
</feature>
<organism evidence="2 3">
    <name type="scientific">Artemisia annua</name>
    <name type="common">Sweet wormwood</name>
    <dbReference type="NCBI Taxonomy" id="35608"/>
    <lineage>
        <taxon>Eukaryota</taxon>
        <taxon>Viridiplantae</taxon>
        <taxon>Streptophyta</taxon>
        <taxon>Embryophyta</taxon>
        <taxon>Tracheophyta</taxon>
        <taxon>Spermatophyta</taxon>
        <taxon>Magnoliopsida</taxon>
        <taxon>eudicotyledons</taxon>
        <taxon>Gunneridae</taxon>
        <taxon>Pentapetalae</taxon>
        <taxon>asterids</taxon>
        <taxon>campanulids</taxon>
        <taxon>Asterales</taxon>
        <taxon>Asteraceae</taxon>
        <taxon>Asteroideae</taxon>
        <taxon>Anthemideae</taxon>
        <taxon>Artemisiinae</taxon>
        <taxon>Artemisia</taxon>
    </lineage>
</organism>
<evidence type="ECO:0000313" key="3">
    <source>
        <dbReference type="Proteomes" id="UP000245207"/>
    </source>
</evidence>
<dbReference type="Proteomes" id="UP000245207">
    <property type="component" value="Unassembled WGS sequence"/>
</dbReference>
<keyword evidence="3" id="KW-1185">Reference proteome</keyword>
<protein>
    <submittedName>
        <fullName evidence="2">Uncharacterized protein</fullName>
    </submittedName>
</protein>
<keyword evidence="2" id="KW-0934">Plastid</keyword>